<accession>B7K9N3</accession>
<dbReference type="Proteomes" id="UP000002384">
    <property type="component" value="Chromosome"/>
</dbReference>
<dbReference type="InterPro" id="IPR002636">
    <property type="entry name" value="DUF29"/>
</dbReference>
<dbReference type="STRING" id="65393.PCC7424_1562"/>
<evidence type="ECO:0000313" key="2">
    <source>
        <dbReference type="Proteomes" id="UP000002384"/>
    </source>
</evidence>
<dbReference type="RefSeq" id="WP_012598945.1">
    <property type="nucleotide sequence ID" value="NC_011729.1"/>
</dbReference>
<sequence>MQTYEKDFYQWTIDQAQALRSRDDSSLDWNNLTLEIESLGKEQLHAVESYLKQLIAHQFKLQYVDDEYCRRGWQKEINNFLDQIEDRLTNSMKPKIDLEKVYRRARRDVLIDYPELEGILPEKCPDSLDDLLR</sequence>
<dbReference type="eggNOG" id="COG2442">
    <property type="taxonomic scope" value="Bacteria"/>
</dbReference>
<keyword evidence="2" id="KW-1185">Reference proteome</keyword>
<evidence type="ECO:0008006" key="3">
    <source>
        <dbReference type="Google" id="ProtNLM"/>
    </source>
</evidence>
<evidence type="ECO:0000313" key="1">
    <source>
        <dbReference type="EMBL" id="ACK70001.1"/>
    </source>
</evidence>
<name>B7K9N3_GLOC7</name>
<dbReference type="PANTHER" id="PTHR34235:SF1">
    <property type="entry name" value="SLR0416 PROTEIN"/>
    <property type="match status" value="1"/>
</dbReference>
<dbReference type="KEGG" id="cyc:PCC7424_1562"/>
<dbReference type="AlphaFoldDB" id="B7K9N3"/>
<dbReference type="EMBL" id="CP001291">
    <property type="protein sequence ID" value="ACK70001.1"/>
    <property type="molecule type" value="Genomic_DNA"/>
</dbReference>
<dbReference type="PANTHER" id="PTHR34235">
    <property type="entry name" value="SLR1203 PROTEIN-RELATED"/>
    <property type="match status" value="1"/>
</dbReference>
<gene>
    <name evidence="1" type="ordered locus">PCC7424_1562</name>
</gene>
<dbReference type="Pfam" id="PF01724">
    <property type="entry name" value="DUF29"/>
    <property type="match status" value="1"/>
</dbReference>
<organism evidence="1 2">
    <name type="scientific">Gloeothece citriformis (strain PCC 7424)</name>
    <name type="common">Cyanothece sp. (strain PCC 7424)</name>
    <dbReference type="NCBI Taxonomy" id="65393"/>
    <lineage>
        <taxon>Bacteria</taxon>
        <taxon>Bacillati</taxon>
        <taxon>Cyanobacteriota</taxon>
        <taxon>Cyanophyceae</taxon>
        <taxon>Oscillatoriophycideae</taxon>
        <taxon>Chroococcales</taxon>
        <taxon>Aphanothecaceae</taxon>
        <taxon>Gloeothece</taxon>
        <taxon>Gloeothece citriformis</taxon>
    </lineage>
</organism>
<reference evidence="2" key="1">
    <citation type="journal article" date="2011" name="MBio">
        <title>Novel metabolic attributes of the genus Cyanothece, comprising a group of unicellular nitrogen-fixing Cyanobacteria.</title>
        <authorList>
            <person name="Bandyopadhyay A."/>
            <person name="Elvitigala T."/>
            <person name="Welsh E."/>
            <person name="Stockel J."/>
            <person name="Liberton M."/>
            <person name="Min H."/>
            <person name="Sherman L.A."/>
            <person name="Pakrasi H.B."/>
        </authorList>
    </citation>
    <scope>NUCLEOTIDE SEQUENCE [LARGE SCALE GENOMIC DNA]</scope>
    <source>
        <strain evidence="2">PCC 7424</strain>
    </source>
</reference>
<dbReference type="HOGENOM" id="CLU_116670_1_0_3"/>
<dbReference type="Gene3D" id="1.20.1220.20">
    <property type="entry name" value="Uncharcterised protein PF01724"/>
    <property type="match status" value="1"/>
</dbReference>
<proteinExistence type="predicted"/>
<protein>
    <recommendedName>
        <fullName evidence="3">DUF29 domain-containing protein</fullName>
    </recommendedName>
</protein>
<dbReference type="OrthoDB" id="425753at2"/>